<dbReference type="InterPro" id="IPR000412">
    <property type="entry name" value="ABC_2_transport"/>
</dbReference>
<evidence type="ECO:0000256" key="4">
    <source>
        <dbReference type="ARBA" id="ARBA00023136"/>
    </source>
</evidence>
<feature type="transmembrane region" description="Helical" evidence="6">
    <location>
        <begin position="248"/>
        <end position="265"/>
    </location>
</feature>
<keyword evidence="2 6" id="KW-0812">Transmembrane</keyword>
<comment type="caution">
    <text evidence="8">The sequence shown here is derived from an EMBL/GenBank/DDBJ whole genome shotgun (WGS) entry which is preliminary data.</text>
</comment>
<feature type="transmembrane region" description="Helical" evidence="6">
    <location>
        <begin position="38"/>
        <end position="63"/>
    </location>
</feature>
<evidence type="ECO:0000313" key="9">
    <source>
        <dbReference type="Proteomes" id="UP001596470"/>
    </source>
</evidence>
<evidence type="ECO:0000313" key="8">
    <source>
        <dbReference type="EMBL" id="MFC6958864.1"/>
    </source>
</evidence>
<evidence type="ECO:0000256" key="3">
    <source>
        <dbReference type="ARBA" id="ARBA00022989"/>
    </source>
</evidence>
<evidence type="ECO:0000259" key="7">
    <source>
        <dbReference type="Pfam" id="PF01061"/>
    </source>
</evidence>
<feature type="domain" description="ABC-2 type transporter transmembrane" evidence="7">
    <location>
        <begin position="33"/>
        <end position="236"/>
    </location>
</feature>
<reference evidence="9" key="1">
    <citation type="journal article" date="2019" name="Int. J. Syst. Evol. Microbiol.">
        <title>The Global Catalogue of Microorganisms (GCM) 10K type strain sequencing project: providing services to taxonomists for standard genome sequencing and annotation.</title>
        <authorList>
            <consortium name="The Broad Institute Genomics Platform"/>
            <consortium name="The Broad Institute Genome Sequencing Center for Infectious Disease"/>
            <person name="Wu L."/>
            <person name="Ma J."/>
        </authorList>
    </citation>
    <scope>NUCLEOTIDE SEQUENCE [LARGE SCALE GENOMIC DNA]</scope>
    <source>
        <strain evidence="9">KACC 12634</strain>
    </source>
</reference>
<feature type="transmembrane region" description="Helical" evidence="6">
    <location>
        <begin position="75"/>
        <end position="93"/>
    </location>
</feature>
<keyword evidence="9" id="KW-1185">Reference proteome</keyword>
<proteinExistence type="predicted"/>
<dbReference type="RefSeq" id="WP_382351071.1">
    <property type="nucleotide sequence ID" value="NZ_JBHMBP010000003.1"/>
</dbReference>
<dbReference type="InterPro" id="IPR051784">
    <property type="entry name" value="Nod_factor_ABC_transporter"/>
</dbReference>
<name>A0ABW2DCG3_9ACTN</name>
<feature type="transmembrane region" description="Helical" evidence="6">
    <location>
        <begin position="157"/>
        <end position="180"/>
    </location>
</feature>
<keyword evidence="5" id="KW-0046">Antibiotic resistance</keyword>
<evidence type="ECO:0000256" key="6">
    <source>
        <dbReference type="SAM" id="Phobius"/>
    </source>
</evidence>
<dbReference type="PANTHER" id="PTHR43229:SF2">
    <property type="entry name" value="NODULATION PROTEIN J"/>
    <property type="match status" value="1"/>
</dbReference>
<dbReference type="InterPro" id="IPR013525">
    <property type="entry name" value="ABC2_TM"/>
</dbReference>
<feature type="transmembrane region" description="Helical" evidence="6">
    <location>
        <begin position="129"/>
        <end position="151"/>
    </location>
</feature>
<evidence type="ECO:0000256" key="5">
    <source>
        <dbReference type="ARBA" id="ARBA00023251"/>
    </source>
</evidence>
<evidence type="ECO:0000256" key="2">
    <source>
        <dbReference type="ARBA" id="ARBA00022692"/>
    </source>
</evidence>
<protein>
    <submittedName>
        <fullName evidence="8">ABC transporter permease</fullName>
    </submittedName>
</protein>
<keyword evidence="3 6" id="KW-1133">Transmembrane helix</keyword>
<comment type="subcellular location">
    <subcellularLocation>
        <location evidence="1">Membrane</location>
        <topology evidence="1">Multi-pass membrane protein</topology>
    </subcellularLocation>
</comment>
<keyword evidence="4 6" id="KW-0472">Membrane</keyword>
<dbReference type="EMBL" id="JBHSYS010000003">
    <property type="protein sequence ID" value="MFC6958864.1"/>
    <property type="molecule type" value="Genomic_DNA"/>
</dbReference>
<dbReference type="Proteomes" id="UP001596470">
    <property type="component" value="Unassembled WGS sequence"/>
</dbReference>
<evidence type="ECO:0000256" key="1">
    <source>
        <dbReference type="ARBA" id="ARBA00004141"/>
    </source>
</evidence>
<dbReference type="PANTHER" id="PTHR43229">
    <property type="entry name" value="NODULATION PROTEIN J"/>
    <property type="match status" value="1"/>
</dbReference>
<organism evidence="8 9">
    <name type="scientific">Glycomyces mayteni</name>
    <dbReference type="NCBI Taxonomy" id="543887"/>
    <lineage>
        <taxon>Bacteria</taxon>
        <taxon>Bacillati</taxon>
        <taxon>Actinomycetota</taxon>
        <taxon>Actinomycetes</taxon>
        <taxon>Glycomycetales</taxon>
        <taxon>Glycomycetaceae</taxon>
        <taxon>Glycomyces</taxon>
    </lineage>
</organism>
<dbReference type="PRINTS" id="PR00164">
    <property type="entry name" value="ABC2TRNSPORT"/>
</dbReference>
<accession>A0ABW2DCG3</accession>
<dbReference type="PIRSF" id="PIRSF006648">
    <property type="entry name" value="DrrB"/>
    <property type="match status" value="1"/>
</dbReference>
<gene>
    <name evidence="8" type="ORF">ACFQS3_16810</name>
</gene>
<feature type="transmembrane region" description="Helical" evidence="6">
    <location>
        <begin position="192"/>
        <end position="211"/>
    </location>
</feature>
<dbReference type="Pfam" id="PF01061">
    <property type="entry name" value="ABC2_membrane"/>
    <property type="match status" value="1"/>
</dbReference>
<sequence>MTTATTTEPATAADREAPTALTGAWRAFTLQLALFKHVWHGTVFTSVLLPVLYMVSIGIGVGAYIDPSSLGGLDYAAFIAPGLICSVAVMMLGNDMVFPVFGGYADWGGGYLAQRATPLRPVDILNGHLAYAVLFRPFTNCTIVAVVLAFFGVYASWWAAFAVIAAALVSAAMAPWMHAWASTLKNDSNLNMIFRFAVMPISLFSGVFFPADQMPGFLQPLVWISPLWHGTELARAATADVAPALPPYAHIAYLALLAVTGWFAARRVIERRLNF</sequence>